<evidence type="ECO:0000256" key="11">
    <source>
        <dbReference type="ARBA" id="ARBA00022833"/>
    </source>
</evidence>
<dbReference type="GO" id="GO:0009231">
    <property type="term" value="P:riboflavin biosynthetic process"/>
    <property type="evidence" value="ECO:0007669"/>
    <property type="project" value="UniProtKB-UniRule"/>
</dbReference>
<keyword evidence="8 19" id="KW-0479">Metal-binding</keyword>
<evidence type="ECO:0000256" key="17">
    <source>
        <dbReference type="ARBA" id="ARBA00043932"/>
    </source>
</evidence>
<dbReference type="AlphaFoldDB" id="A0AAU9E0A7"/>
<comment type="cofactor">
    <cofactor evidence="19">
        <name>Mg(2+)</name>
        <dbReference type="ChEBI" id="CHEBI:18420"/>
    </cofactor>
    <cofactor evidence="19">
        <name>Mn(2+)</name>
        <dbReference type="ChEBI" id="CHEBI:29035"/>
    </cofactor>
    <text evidence="19">Binds 2 divalent metal cations per subunit. Magnesium or manganese.</text>
</comment>
<comment type="similarity">
    <text evidence="6 19">In the N-terminal section; belongs to the DHBP synthase family.</text>
</comment>
<dbReference type="Gene3D" id="3.40.50.10990">
    <property type="entry name" value="GTP cyclohydrolase II"/>
    <property type="match status" value="1"/>
</dbReference>
<evidence type="ECO:0000313" key="21">
    <source>
        <dbReference type="EMBL" id="BDU51320.1"/>
    </source>
</evidence>
<dbReference type="GO" id="GO:0000287">
    <property type="term" value="F:magnesium ion binding"/>
    <property type="evidence" value="ECO:0007669"/>
    <property type="project" value="UniProtKB-UniRule"/>
</dbReference>
<evidence type="ECO:0000256" key="4">
    <source>
        <dbReference type="ARBA" id="ARBA00004853"/>
    </source>
</evidence>
<evidence type="ECO:0000256" key="3">
    <source>
        <dbReference type="ARBA" id="ARBA00002284"/>
    </source>
</evidence>
<dbReference type="Proteomes" id="UP001321582">
    <property type="component" value="Chromosome"/>
</dbReference>
<evidence type="ECO:0000313" key="22">
    <source>
        <dbReference type="Proteomes" id="UP001321582"/>
    </source>
</evidence>
<feature type="active site" description="Proton acceptor; for GTP cyclohydrolase activity" evidence="19">
    <location>
        <position position="328"/>
    </location>
</feature>
<dbReference type="CDD" id="cd00641">
    <property type="entry name" value="GTP_cyclohydro2"/>
    <property type="match status" value="1"/>
</dbReference>
<evidence type="ECO:0000256" key="19">
    <source>
        <dbReference type="HAMAP-Rule" id="MF_01283"/>
    </source>
</evidence>
<keyword evidence="16 19" id="KW-0511">Multifunctional enzyme</keyword>
<dbReference type="InterPro" id="IPR036144">
    <property type="entry name" value="RibA-like_sf"/>
</dbReference>
<feature type="site" description="Essential for DHBP synthase activity" evidence="19">
    <location>
        <position position="125"/>
    </location>
</feature>
<dbReference type="InterPro" id="IPR000926">
    <property type="entry name" value="RibA"/>
</dbReference>
<feature type="binding site" evidence="19">
    <location>
        <position position="267"/>
    </location>
    <ligand>
        <name>Zn(2+)</name>
        <dbReference type="ChEBI" id="CHEBI:29105"/>
        <note>catalytic</note>
    </ligand>
</feature>
<dbReference type="SUPFAM" id="SSF142695">
    <property type="entry name" value="RibA-like"/>
    <property type="match status" value="1"/>
</dbReference>
<evidence type="ECO:0000256" key="5">
    <source>
        <dbReference type="ARBA" id="ARBA00004904"/>
    </source>
</evidence>
<reference evidence="21 22" key="1">
    <citation type="submission" date="2022-11" db="EMBL/GenBank/DDBJ databases">
        <title>Haliovirga abyssi gen. nov., sp. nov., a mesophilic fermentative bacterium isolated from the Iheya North hydrothermal field and the proposal of Haliovirgaceae fam. nov.</title>
        <authorList>
            <person name="Miyazaki U."/>
            <person name="Tame A."/>
            <person name="Miyazaki J."/>
            <person name="Takai K."/>
            <person name="Sawayama S."/>
            <person name="Kitajima M."/>
            <person name="Okamoto A."/>
            <person name="Nakagawa S."/>
        </authorList>
    </citation>
    <scope>NUCLEOTIDE SEQUENCE [LARGE SCALE GENOMIC DNA]</scope>
    <source>
        <strain evidence="21 22">IC12</strain>
    </source>
</reference>
<feature type="binding site" evidence="19">
    <location>
        <position position="142"/>
    </location>
    <ligand>
        <name>Mg(2+)</name>
        <dbReference type="ChEBI" id="CHEBI:18420"/>
        <label>2</label>
    </ligand>
</feature>
<dbReference type="GO" id="GO:0008270">
    <property type="term" value="F:zinc ion binding"/>
    <property type="evidence" value="ECO:0007669"/>
    <property type="project" value="UniProtKB-UniRule"/>
</dbReference>
<dbReference type="FunFam" id="3.90.870.10:FF:000001">
    <property type="entry name" value="Riboflavin biosynthesis protein RibBA"/>
    <property type="match status" value="1"/>
</dbReference>
<feature type="binding site" evidence="19">
    <location>
        <position position="163"/>
    </location>
    <ligand>
        <name>D-ribulose 5-phosphate</name>
        <dbReference type="ChEBI" id="CHEBI:58121"/>
    </ligand>
</feature>
<protein>
    <recommendedName>
        <fullName evidence="19">Riboflavin biosynthesis protein RibBA</fullName>
    </recommendedName>
    <domain>
        <recommendedName>
            <fullName evidence="19">3,4-dihydroxy-2-butanone 4-phosphate synthase</fullName>
            <shortName evidence="19">DHBP synthase</shortName>
            <ecNumber evidence="19">4.1.99.12</ecNumber>
        </recommendedName>
    </domain>
    <domain>
        <recommendedName>
            <fullName evidence="19">GTP cyclohydrolase-2</fullName>
            <ecNumber evidence="19">3.5.4.25</ecNumber>
        </recommendedName>
        <alternativeName>
            <fullName evidence="19">GTP cyclohydrolase II</fullName>
        </alternativeName>
    </domain>
</protein>
<dbReference type="GO" id="GO:0005525">
    <property type="term" value="F:GTP binding"/>
    <property type="evidence" value="ECO:0007669"/>
    <property type="project" value="UniProtKB-KW"/>
</dbReference>
<feature type="binding site" evidence="19">
    <location>
        <position position="269"/>
    </location>
    <ligand>
        <name>Zn(2+)</name>
        <dbReference type="ChEBI" id="CHEBI:29105"/>
        <note>catalytic</note>
    </ligand>
</feature>
<evidence type="ECO:0000256" key="13">
    <source>
        <dbReference type="ARBA" id="ARBA00023134"/>
    </source>
</evidence>
<evidence type="ECO:0000256" key="15">
    <source>
        <dbReference type="ARBA" id="ARBA00023239"/>
    </source>
</evidence>
<keyword evidence="11 19" id="KW-0862">Zinc</keyword>
<feature type="region of interest" description="DHBP synthase" evidence="19">
    <location>
        <begin position="1"/>
        <end position="200"/>
    </location>
</feature>
<feature type="site" description="Essential for DHBP synthase activity" evidence="19">
    <location>
        <position position="163"/>
    </location>
</feature>
<feature type="binding site" evidence="19">
    <location>
        <position position="27"/>
    </location>
    <ligand>
        <name>Mg(2+)</name>
        <dbReference type="ChEBI" id="CHEBI:18420"/>
        <label>2</label>
    </ligand>
</feature>
<feature type="binding site" evidence="19">
    <location>
        <position position="27"/>
    </location>
    <ligand>
        <name>Mg(2+)</name>
        <dbReference type="ChEBI" id="CHEBI:18420"/>
        <label>1</label>
    </ligand>
</feature>
<comment type="function">
    <text evidence="3 19">Catalyzes the conversion of D-ribulose 5-phosphate to formate and 3,4-dihydroxy-2-butanone 4-phosphate.</text>
</comment>
<feature type="binding site" evidence="19">
    <location>
        <position position="356"/>
    </location>
    <ligand>
        <name>GTP</name>
        <dbReference type="ChEBI" id="CHEBI:37565"/>
    </ligand>
</feature>
<dbReference type="EMBL" id="AP027059">
    <property type="protein sequence ID" value="BDU51320.1"/>
    <property type="molecule type" value="Genomic_DNA"/>
</dbReference>
<dbReference type="HAMAP" id="MF_00179">
    <property type="entry name" value="RibA"/>
    <property type="match status" value="1"/>
</dbReference>
<dbReference type="InterPro" id="IPR016299">
    <property type="entry name" value="Riboflavin_synth_RibBA"/>
</dbReference>
<evidence type="ECO:0000256" key="10">
    <source>
        <dbReference type="ARBA" id="ARBA00022801"/>
    </source>
</evidence>
<evidence type="ECO:0000256" key="12">
    <source>
        <dbReference type="ARBA" id="ARBA00022842"/>
    </source>
</evidence>
<evidence type="ECO:0000256" key="6">
    <source>
        <dbReference type="ARBA" id="ARBA00005520"/>
    </source>
</evidence>
<dbReference type="InterPro" id="IPR017945">
    <property type="entry name" value="DHBP_synth_RibB-like_a/b_dom"/>
</dbReference>
<comment type="pathway">
    <text evidence="5 19">Cofactor biosynthesis; riboflavin biosynthesis; 2-hydroxy-3-oxobutyl phosphate from D-ribulose 5-phosphate: step 1/1.</text>
</comment>
<evidence type="ECO:0000256" key="2">
    <source>
        <dbReference type="ARBA" id="ARBA00001936"/>
    </source>
</evidence>
<feature type="binding site" evidence="19">
    <location>
        <begin position="139"/>
        <end position="143"/>
    </location>
    <ligand>
        <name>D-ribulose 5-phosphate</name>
        <dbReference type="ChEBI" id="CHEBI:58121"/>
    </ligand>
</feature>
<dbReference type="NCBIfam" id="TIGR00505">
    <property type="entry name" value="ribA"/>
    <property type="match status" value="1"/>
</dbReference>
<keyword evidence="13 19" id="KW-0342">GTP-binding</keyword>
<feature type="binding site" evidence="19">
    <location>
        <begin position="251"/>
        <end position="255"/>
    </location>
    <ligand>
        <name>GTP</name>
        <dbReference type="ChEBI" id="CHEBI:37565"/>
    </ligand>
</feature>
<dbReference type="HAMAP" id="MF_00180">
    <property type="entry name" value="RibB"/>
    <property type="match status" value="1"/>
</dbReference>
<keyword evidence="12 19" id="KW-0460">Magnesium</keyword>
<dbReference type="HAMAP" id="MF_01283">
    <property type="entry name" value="RibBA"/>
    <property type="match status" value="1"/>
</dbReference>
<comment type="cofactor">
    <cofactor evidence="2">
        <name>Mn(2+)</name>
        <dbReference type="ChEBI" id="CHEBI:29035"/>
    </cofactor>
</comment>
<dbReference type="PANTHER" id="PTHR21327">
    <property type="entry name" value="GTP CYCLOHYDROLASE II-RELATED"/>
    <property type="match status" value="1"/>
</dbReference>
<evidence type="ECO:0000259" key="20">
    <source>
        <dbReference type="Pfam" id="PF00925"/>
    </source>
</evidence>
<dbReference type="PANTHER" id="PTHR21327:SF18">
    <property type="entry name" value="3,4-DIHYDROXY-2-BUTANONE 4-PHOSPHATE SYNTHASE"/>
    <property type="match status" value="1"/>
</dbReference>
<dbReference type="FunFam" id="3.40.50.10990:FF:000001">
    <property type="entry name" value="Riboflavin biosynthesis protein RibBA"/>
    <property type="match status" value="1"/>
</dbReference>
<feature type="binding site" evidence="19">
    <location>
        <position position="316"/>
    </location>
    <ligand>
        <name>GTP</name>
        <dbReference type="ChEBI" id="CHEBI:37565"/>
    </ligand>
</feature>
<dbReference type="GO" id="GO:0008686">
    <property type="term" value="F:3,4-dihydroxy-2-butanone-4-phosphate synthase activity"/>
    <property type="evidence" value="ECO:0007669"/>
    <property type="project" value="UniProtKB-UniRule"/>
</dbReference>
<feature type="binding site" evidence="19">
    <location>
        <position position="256"/>
    </location>
    <ligand>
        <name>Zn(2+)</name>
        <dbReference type="ChEBI" id="CHEBI:29105"/>
        <note>catalytic</note>
    </ligand>
</feature>
<evidence type="ECO:0000256" key="9">
    <source>
        <dbReference type="ARBA" id="ARBA00022741"/>
    </source>
</evidence>
<evidence type="ECO:0000256" key="18">
    <source>
        <dbReference type="ARBA" id="ARBA00049295"/>
    </source>
</evidence>
<dbReference type="SUPFAM" id="SSF55821">
    <property type="entry name" value="YrdC/RibB"/>
    <property type="match status" value="1"/>
</dbReference>
<proteinExistence type="inferred from homology"/>
<comment type="pathway">
    <text evidence="4 19">Cofactor biosynthesis; riboflavin biosynthesis; 5-amino-6-(D-ribitylamino)uracil from GTP: step 1/4.</text>
</comment>
<keyword evidence="10 19" id="KW-0378">Hydrolase</keyword>
<dbReference type="KEGG" id="haby:HLVA_18890"/>
<feature type="binding site" evidence="19">
    <location>
        <position position="351"/>
    </location>
    <ligand>
        <name>GTP</name>
        <dbReference type="ChEBI" id="CHEBI:37565"/>
    </ligand>
</feature>
<evidence type="ECO:0000256" key="16">
    <source>
        <dbReference type="ARBA" id="ARBA00023268"/>
    </source>
</evidence>
<comment type="cofactor">
    <cofactor evidence="19">
        <name>Zn(2+)</name>
        <dbReference type="ChEBI" id="CHEBI:29105"/>
    </cofactor>
    <text evidence="19">Binds 1 zinc ion per subunit.</text>
</comment>
<dbReference type="Pfam" id="PF00926">
    <property type="entry name" value="DHBP_synthase"/>
    <property type="match status" value="1"/>
</dbReference>
<organism evidence="21 22">
    <name type="scientific">Haliovirga abyssi</name>
    <dbReference type="NCBI Taxonomy" id="2996794"/>
    <lineage>
        <taxon>Bacteria</taxon>
        <taxon>Fusobacteriati</taxon>
        <taxon>Fusobacteriota</taxon>
        <taxon>Fusobacteriia</taxon>
        <taxon>Fusobacteriales</taxon>
        <taxon>Haliovirgaceae</taxon>
        <taxon>Haliovirga</taxon>
    </lineage>
</organism>
<gene>
    <name evidence="19 21" type="primary">ribBA</name>
    <name evidence="21" type="ORF">HLVA_18890</name>
</gene>
<comment type="catalytic activity">
    <reaction evidence="1 19">
        <text>D-ribulose 5-phosphate = (2S)-2-hydroxy-3-oxobutyl phosphate + formate + H(+)</text>
        <dbReference type="Rhea" id="RHEA:18457"/>
        <dbReference type="ChEBI" id="CHEBI:15378"/>
        <dbReference type="ChEBI" id="CHEBI:15740"/>
        <dbReference type="ChEBI" id="CHEBI:58121"/>
        <dbReference type="ChEBI" id="CHEBI:58830"/>
        <dbReference type="EC" id="4.1.99.12"/>
    </reaction>
</comment>
<dbReference type="NCBIfam" id="NF001591">
    <property type="entry name" value="PRK00393.1"/>
    <property type="match status" value="1"/>
</dbReference>
<keyword evidence="22" id="KW-1185">Reference proteome</keyword>
<dbReference type="InterPro" id="IPR032677">
    <property type="entry name" value="GTP_cyclohydro_II"/>
</dbReference>
<keyword evidence="14 19" id="KW-0464">Manganese</keyword>
<dbReference type="GO" id="GO:0030145">
    <property type="term" value="F:manganese ion binding"/>
    <property type="evidence" value="ECO:0007669"/>
    <property type="project" value="UniProtKB-UniRule"/>
</dbReference>
<accession>A0AAU9E0A7</accession>
<evidence type="ECO:0000256" key="1">
    <source>
        <dbReference type="ARBA" id="ARBA00000141"/>
    </source>
</evidence>
<keyword evidence="15 19" id="KW-0456">Lyase</keyword>
<dbReference type="EC" id="4.1.99.12" evidence="19"/>
<feature type="binding site" evidence="19">
    <location>
        <begin position="26"/>
        <end position="27"/>
    </location>
    <ligand>
        <name>D-ribulose 5-phosphate</name>
        <dbReference type="ChEBI" id="CHEBI:58121"/>
    </ligand>
</feature>
<dbReference type="RefSeq" id="WP_307904193.1">
    <property type="nucleotide sequence ID" value="NZ_AP027059.1"/>
</dbReference>
<comment type="similarity">
    <text evidence="19">In the C-terminal section; belongs to the GTP cyclohydrolase II family.</text>
</comment>
<dbReference type="NCBIfam" id="TIGR00506">
    <property type="entry name" value="ribB"/>
    <property type="match status" value="1"/>
</dbReference>
<dbReference type="Pfam" id="PF00925">
    <property type="entry name" value="GTP_cyclohydro2"/>
    <property type="match status" value="1"/>
</dbReference>
<comment type="catalytic activity">
    <reaction evidence="18 19">
        <text>GTP + 4 H2O = 2,5-diamino-6-hydroxy-4-(5-phosphoribosylamino)-pyrimidine + formate + 2 phosphate + 3 H(+)</text>
        <dbReference type="Rhea" id="RHEA:23704"/>
        <dbReference type="ChEBI" id="CHEBI:15377"/>
        <dbReference type="ChEBI" id="CHEBI:15378"/>
        <dbReference type="ChEBI" id="CHEBI:15740"/>
        <dbReference type="ChEBI" id="CHEBI:37565"/>
        <dbReference type="ChEBI" id="CHEBI:43474"/>
        <dbReference type="ChEBI" id="CHEBI:58614"/>
        <dbReference type="EC" id="3.5.4.25"/>
    </reaction>
</comment>
<comment type="function">
    <text evidence="17 19">Catalyzes the conversion of GTP to 2,5-diamino-6-ribosylamino-4(3H)-pyrimidinone 5'-phosphate (DARP), formate and pyrophosphate.</text>
</comment>
<evidence type="ECO:0000256" key="8">
    <source>
        <dbReference type="ARBA" id="ARBA00022723"/>
    </source>
</evidence>
<feature type="binding site" evidence="19">
    <location>
        <begin position="294"/>
        <end position="296"/>
    </location>
    <ligand>
        <name>GTP</name>
        <dbReference type="ChEBI" id="CHEBI:37565"/>
    </ligand>
</feature>
<dbReference type="Gene3D" id="3.90.870.10">
    <property type="entry name" value="DHBP synthase"/>
    <property type="match status" value="1"/>
</dbReference>
<dbReference type="InterPro" id="IPR000422">
    <property type="entry name" value="DHBP_synthase_RibB"/>
</dbReference>
<name>A0AAU9E0A7_9FUSO</name>
<feature type="region of interest" description="GTP cyclohydrolase II" evidence="19">
    <location>
        <begin position="201"/>
        <end position="407"/>
    </location>
</feature>
<feature type="active site" description="Nucleophile; for GTP cyclohydrolase activity" evidence="19">
    <location>
        <position position="330"/>
    </location>
</feature>
<feature type="binding site" evidence="19">
    <location>
        <position position="272"/>
    </location>
    <ligand>
        <name>GTP</name>
        <dbReference type="ChEBI" id="CHEBI:37565"/>
    </ligand>
</feature>
<evidence type="ECO:0000256" key="14">
    <source>
        <dbReference type="ARBA" id="ARBA00023211"/>
    </source>
</evidence>
<dbReference type="NCBIfam" id="NF006803">
    <property type="entry name" value="PRK09311.1"/>
    <property type="match status" value="1"/>
</dbReference>
<dbReference type="EC" id="3.5.4.25" evidence="19"/>
<dbReference type="GO" id="GO:0003935">
    <property type="term" value="F:GTP cyclohydrolase II activity"/>
    <property type="evidence" value="ECO:0007669"/>
    <property type="project" value="UniProtKB-UniRule"/>
</dbReference>
<feature type="domain" description="GTP cyclohydrolase II" evidence="20">
    <location>
        <begin position="207"/>
        <end position="372"/>
    </location>
</feature>
<evidence type="ECO:0000256" key="7">
    <source>
        <dbReference type="ARBA" id="ARBA00022619"/>
    </source>
</evidence>
<keyword evidence="9 19" id="KW-0547">Nucleotide-binding</keyword>
<dbReference type="GO" id="GO:0005829">
    <property type="term" value="C:cytosol"/>
    <property type="evidence" value="ECO:0007669"/>
    <property type="project" value="TreeGrafter"/>
</dbReference>
<dbReference type="PIRSF" id="PIRSF001259">
    <property type="entry name" value="RibA"/>
    <property type="match status" value="1"/>
</dbReference>
<sequence>MLNKIEEALEDIKNGKMVIVVDDENRENEGDLIAAGEKVTPEMINFMAKFGRGLICAPITEDRAKELRLNLMTSENTDMFGTAFTISVDAKEGATTGISAGDRAKVVFDLADESKKAEDFRRPGHIFPLIAKKGGVLNRAGHTETAVDLAKMAGLKPVGVICEILKEDGTMARLPELREFAKKHDLKIISIEKLIEYRNKTEKLVRRVSEAKMPTDYGIFKIYAYENDIDGKEHVALIKGDVEGKENVLVRVHSECLTGDVFGSRRCDCGDQLHTAMKMVEEKGEGVILYLRQEGRGIGLTNKIHAYHLQDKGYDTVEANEKLGFKDDLRDYGVGAQILADIGMKSIRLLTNNPRKIVGLEGYGLKITERVPIKMEPKVENRFYLETKEEKLGHILNLKDENKKSEK</sequence>
<feature type="binding site" evidence="19">
    <location>
        <position position="31"/>
    </location>
    <ligand>
        <name>D-ribulose 5-phosphate</name>
        <dbReference type="ChEBI" id="CHEBI:58121"/>
    </ligand>
</feature>
<keyword evidence="7 19" id="KW-0686">Riboflavin biosynthesis</keyword>